<accession>A0AAE6UP61</accession>
<dbReference type="EMBL" id="CP046441">
    <property type="protein sequence ID" value="QGT84312.1"/>
    <property type="molecule type" value="Genomic_DNA"/>
</dbReference>
<protein>
    <submittedName>
        <fullName evidence="1">Uncharacterized protein</fullName>
    </submittedName>
</protein>
<reference evidence="1 2" key="1">
    <citation type="submission" date="2019-11" db="EMBL/GenBank/DDBJ databases">
        <title>Complete genome sequence of Pseudomonas syringae pv. coronafaciens isolate B19001 originated in imported oat cereal.</title>
        <authorList>
            <person name="Kim S.M."/>
            <person name="Lee B.C."/>
            <person name="Seo S.J."/>
            <person name="Lee J.E."/>
            <person name="Choi N.J."/>
            <person name="Park J.H."/>
        </authorList>
    </citation>
    <scope>NUCLEOTIDE SEQUENCE [LARGE SCALE GENOMIC DNA]</scope>
    <source>
        <strain evidence="1 2">B19001</strain>
    </source>
</reference>
<dbReference type="Proteomes" id="UP000423413">
    <property type="component" value="Chromosome"/>
</dbReference>
<gene>
    <name evidence="1" type="ORF">GMO17_25770</name>
</gene>
<sequence length="56" mass="6666">MWLATIMLLAKDYTYYSELLISGSAWQLFLVNDERVCFKSTRYLNDHWLCKTLGDQ</sequence>
<evidence type="ECO:0000313" key="1">
    <source>
        <dbReference type="EMBL" id="QGT84312.1"/>
    </source>
</evidence>
<proteinExistence type="predicted"/>
<dbReference type="AlphaFoldDB" id="A0AAE6UP61"/>
<organism evidence="1 2">
    <name type="scientific">Pseudomonas coronafaciens pv. coronafaciens</name>
    <dbReference type="NCBI Taxonomy" id="235275"/>
    <lineage>
        <taxon>Bacteria</taxon>
        <taxon>Pseudomonadati</taxon>
        <taxon>Pseudomonadota</taxon>
        <taxon>Gammaproteobacteria</taxon>
        <taxon>Pseudomonadales</taxon>
        <taxon>Pseudomonadaceae</taxon>
        <taxon>Pseudomonas</taxon>
        <taxon>Pseudomonas coronafaciens</taxon>
    </lineage>
</organism>
<name>A0AAE6UP61_9PSED</name>
<evidence type="ECO:0000313" key="2">
    <source>
        <dbReference type="Proteomes" id="UP000423413"/>
    </source>
</evidence>